<evidence type="ECO:0000256" key="6">
    <source>
        <dbReference type="ARBA" id="ARBA00023288"/>
    </source>
</evidence>
<reference evidence="9" key="1">
    <citation type="journal article" date="2019" name="Int. J. Syst. Evol. Microbiol.">
        <title>The Global Catalogue of Microorganisms (GCM) 10K type strain sequencing project: providing services to taxonomists for standard genome sequencing and annotation.</title>
        <authorList>
            <consortium name="The Broad Institute Genomics Platform"/>
            <consortium name="The Broad Institute Genome Sequencing Center for Infectious Disease"/>
            <person name="Wu L."/>
            <person name="Ma J."/>
        </authorList>
    </citation>
    <scope>NUCLEOTIDE SEQUENCE [LARGE SCALE GENOMIC DNA]</scope>
    <source>
        <strain evidence="9">JCM 17561</strain>
    </source>
</reference>
<feature type="region of interest" description="Disordered" evidence="7">
    <location>
        <begin position="47"/>
        <end position="66"/>
    </location>
</feature>
<dbReference type="Pfam" id="PF13627">
    <property type="entry name" value="LptM_cons"/>
    <property type="match status" value="1"/>
</dbReference>
<gene>
    <name evidence="8" type="ORF">GCM10022279_26920</name>
</gene>
<protein>
    <recommendedName>
        <fullName evidence="10">Lipoprotein</fullName>
    </recommendedName>
</protein>
<dbReference type="NCBIfam" id="NF047847">
    <property type="entry name" value="SS_mature_LptM"/>
    <property type="match status" value="1"/>
</dbReference>
<evidence type="ECO:0000256" key="3">
    <source>
        <dbReference type="ARBA" id="ARBA00023136"/>
    </source>
</evidence>
<name>A0ABP7RSL6_9BURK</name>
<sequence length="66" mass="6561">MLKARHLLGLAAAAALTGCGQSGPLYLPDSPAAAQRATLPQTLNPASAALAATPQTAPRAEPATEQ</sequence>
<organism evidence="8 9">
    <name type="scientific">Comamonas faecalis</name>
    <dbReference type="NCBI Taxonomy" id="1387849"/>
    <lineage>
        <taxon>Bacteria</taxon>
        <taxon>Pseudomonadati</taxon>
        <taxon>Pseudomonadota</taxon>
        <taxon>Betaproteobacteria</taxon>
        <taxon>Burkholderiales</taxon>
        <taxon>Comamonadaceae</taxon>
        <taxon>Comamonas</taxon>
    </lineage>
</organism>
<keyword evidence="5" id="KW-0998">Cell outer membrane</keyword>
<evidence type="ECO:0000256" key="2">
    <source>
        <dbReference type="ARBA" id="ARBA00022729"/>
    </source>
</evidence>
<comment type="subcellular location">
    <subcellularLocation>
        <location evidence="1">Cell outer membrane</location>
        <topology evidence="1">Lipid-anchor</topology>
    </subcellularLocation>
</comment>
<dbReference type="InterPro" id="IPR032831">
    <property type="entry name" value="LptM_cons"/>
</dbReference>
<evidence type="ECO:0000256" key="1">
    <source>
        <dbReference type="ARBA" id="ARBA00004459"/>
    </source>
</evidence>
<evidence type="ECO:0000256" key="4">
    <source>
        <dbReference type="ARBA" id="ARBA00023139"/>
    </source>
</evidence>
<dbReference type="RefSeq" id="WP_103045578.1">
    <property type="nucleotide sequence ID" value="NZ_BAABBP010000028.1"/>
</dbReference>
<dbReference type="PROSITE" id="PS51257">
    <property type="entry name" value="PROKAR_LIPOPROTEIN"/>
    <property type="match status" value="1"/>
</dbReference>
<evidence type="ECO:0000313" key="8">
    <source>
        <dbReference type="EMBL" id="GAA4001573.1"/>
    </source>
</evidence>
<feature type="compositionally biased region" description="Low complexity" evidence="7">
    <location>
        <begin position="47"/>
        <end position="60"/>
    </location>
</feature>
<evidence type="ECO:0000256" key="5">
    <source>
        <dbReference type="ARBA" id="ARBA00023237"/>
    </source>
</evidence>
<proteinExistence type="predicted"/>
<dbReference type="Proteomes" id="UP001501627">
    <property type="component" value="Unassembled WGS sequence"/>
</dbReference>
<keyword evidence="2" id="KW-0732">Signal</keyword>
<keyword evidence="4" id="KW-0564">Palmitate</keyword>
<dbReference type="EMBL" id="BAABBP010000028">
    <property type="protein sequence ID" value="GAA4001573.1"/>
    <property type="molecule type" value="Genomic_DNA"/>
</dbReference>
<keyword evidence="9" id="KW-1185">Reference proteome</keyword>
<comment type="caution">
    <text evidence="8">The sequence shown here is derived from an EMBL/GenBank/DDBJ whole genome shotgun (WGS) entry which is preliminary data.</text>
</comment>
<keyword evidence="6" id="KW-0449">Lipoprotein</keyword>
<keyword evidence="3" id="KW-0472">Membrane</keyword>
<evidence type="ECO:0008006" key="10">
    <source>
        <dbReference type="Google" id="ProtNLM"/>
    </source>
</evidence>
<evidence type="ECO:0000313" key="9">
    <source>
        <dbReference type="Proteomes" id="UP001501627"/>
    </source>
</evidence>
<accession>A0ABP7RSL6</accession>
<evidence type="ECO:0000256" key="7">
    <source>
        <dbReference type="SAM" id="MobiDB-lite"/>
    </source>
</evidence>